<reference evidence="2 3" key="1">
    <citation type="journal article" date="2015" name="Nature">
        <title>rRNA introns, odd ribosomes, and small enigmatic genomes across a large radiation of phyla.</title>
        <authorList>
            <person name="Brown C.T."/>
            <person name="Hug L.A."/>
            <person name="Thomas B.C."/>
            <person name="Sharon I."/>
            <person name="Castelle C.J."/>
            <person name="Singh A."/>
            <person name="Wilkins M.J."/>
            <person name="Williams K.H."/>
            <person name="Banfield J.F."/>
        </authorList>
    </citation>
    <scope>NUCLEOTIDE SEQUENCE [LARGE SCALE GENOMIC DNA]</scope>
</reference>
<sequence>MLLLLCLGSLFYYISGSNAAAADEYRLSALRQEIIRLTEERGILESDKSSMENPAAAALFARHQQMVEAKDIVYVFENNNVALQK</sequence>
<organism evidence="2 3">
    <name type="scientific">Candidatus Yanofskybacteria bacterium GW2011_GWA1_48_10</name>
    <dbReference type="NCBI Taxonomy" id="1619022"/>
    <lineage>
        <taxon>Bacteria</taxon>
        <taxon>Candidatus Yanofskyibacteriota</taxon>
    </lineage>
</organism>
<dbReference type="Proteomes" id="UP000034403">
    <property type="component" value="Unassembled WGS sequence"/>
</dbReference>
<feature type="signal peptide" evidence="1">
    <location>
        <begin position="1"/>
        <end position="21"/>
    </location>
</feature>
<comment type="caution">
    <text evidence="2">The sequence shown here is derived from an EMBL/GenBank/DDBJ whole genome shotgun (WGS) entry which is preliminary data.</text>
</comment>
<evidence type="ECO:0000313" key="3">
    <source>
        <dbReference type="Proteomes" id="UP000034403"/>
    </source>
</evidence>
<feature type="chain" id="PRO_5002539966" description="Septum formation initiator" evidence="1">
    <location>
        <begin position="22"/>
        <end position="85"/>
    </location>
</feature>
<gene>
    <name evidence="2" type="ORF">UY20_C0009G0007</name>
</gene>
<keyword evidence="1" id="KW-0732">Signal</keyword>
<evidence type="ECO:0000256" key="1">
    <source>
        <dbReference type="SAM" id="SignalP"/>
    </source>
</evidence>
<protein>
    <recommendedName>
        <fullName evidence="4">Septum formation initiator</fullName>
    </recommendedName>
</protein>
<dbReference type="EMBL" id="LCPC01000009">
    <property type="protein sequence ID" value="KKU89541.1"/>
    <property type="molecule type" value="Genomic_DNA"/>
</dbReference>
<accession>A0A0G1U623</accession>
<dbReference type="AlphaFoldDB" id="A0A0G1U623"/>
<proteinExistence type="predicted"/>
<evidence type="ECO:0008006" key="4">
    <source>
        <dbReference type="Google" id="ProtNLM"/>
    </source>
</evidence>
<name>A0A0G1U623_9BACT</name>
<evidence type="ECO:0000313" key="2">
    <source>
        <dbReference type="EMBL" id="KKU89541.1"/>
    </source>
</evidence>